<gene>
    <name evidence="2" type="ORF">BCR36DRAFT_413013</name>
</gene>
<feature type="compositionally biased region" description="Polar residues" evidence="1">
    <location>
        <begin position="35"/>
        <end position="53"/>
    </location>
</feature>
<reference evidence="2 3" key="2">
    <citation type="submission" date="2016-08" db="EMBL/GenBank/DDBJ databases">
        <title>Pervasive Adenine N6-methylation of Active Genes in Fungi.</title>
        <authorList>
            <consortium name="DOE Joint Genome Institute"/>
            <person name="Mondo S.J."/>
            <person name="Dannebaum R.O."/>
            <person name="Kuo R.C."/>
            <person name="Labutti K."/>
            <person name="Haridas S."/>
            <person name="Kuo A."/>
            <person name="Salamov A."/>
            <person name="Ahrendt S.R."/>
            <person name="Lipzen A."/>
            <person name="Sullivan W."/>
            <person name="Andreopoulos W.B."/>
            <person name="Clum A."/>
            <person name="Lindquist E."/>
            <person name="Daum C."/>
            <person name="Ramamoorthy G.K."/>
            <person name="Gryganskyi A."/>
            <person name="Culley D."/>
            <person name="Magnuson J.K."/>
            <person name="James T.Y."/>
            <person name="O'Malley M.A."/>
            <person name="Stajich J.E."/>
            <person name="Spatafora J.W."/>
            <person name="Visel A."/>
            <person name="Grigoriev I.V."/>
        </authorList>
    </citation>
    <scope>NUCLEOTIDE SEQUENCE [LARGE SCALE GENOMIC DNA]</scope>
    <source>
        <strain evidence="3">finn</strain>
    </source>
</reference>
<sequence>MEKQENNILNGIAYLCFIPYSSSSSSSTTSNNNTAENLTDNIQPKTKLNFDSQNNNNCDTTNKNTAITTDKNNDKNDYSSNNSYHWFQGIFISLPNKISYGLMGDTTESPPIPHPCCYPDKNNPPKFYNLTMIDYTTNRKTFIKYILQTGGDNISLSTDWEPDDFVLDEKIQKIKNNNPFFKFNTLSVKCNEEAVEFMKNYFPKLKPELSCIICIGNLEIEIKK</sequence>
<dbReference type="AlphaFoldDB" id="A0A1Y1V8I0"/>
<organism evidence="2 3">
    <name type="scientific">Piromyces finnis</name>
    <dbReference type="NCBI Taxonomy" id="1754191"/>
    <lineage>
        <taxon>Eukaryota</taxon>
        <taxon>Fungi</taxon>
        <taxon>Fungi incertae sedis</taxon>
        <taxon>Chytridiomycota</taxon>
        <taxon>Chytridiomycota incertae sedis</taxon>
        <taxon>Neocallimastigomycetes</taxon>
        <taxon>Neocallimastigales</taxon>
        <taxon>Neocallimastigaceae</taxon>
        <taxon>Piromyces</taxon>
    </lineage>
</organism>
<feature type="compositionally biased region" description="Low complexity" evidence="1">
    <location>
        <begin position="54"/>
        <end position="70"/>
    </location>
</feature>
<dbReference type="Proteomes" id="UP000193719">
    <property type="component" value="Unassembled WGS sequence"/>
</dbReference>
<keyword evidence="3" id="KW-1185">Reference proteome</keyword>
<evidence type="ECO:0000313" key="3">
    <source>
        <dbReference type="Proteomes" id="UP000193719"/>
    </source>
</evidence>
<dbReference type="OrthoDB" id="2146963at2759"/>
<comment type="caution">
    <text evidence="2">The sequence shown here is derived from an EMBL/GenBank/DDBJ whole genome shotgun (WGS) entry which is preliminary data.</text>
</comment>
<evidence type="ECO:0000256" key="1">
    <source>
        <dbReference type="SAM" id="MobiDB-lite"/>
    </source>
</evidence>
<feature type="region of interest" description="Disordered" evidence="1">
    <location>
        <begin position="27"/>
        <end position="74"/>
    </location>
</feature>
<proteinExistence type="predicted"/>
<protein>
    <submittedName>
        <fullName evidence="2">Uncharacterized protein</fullName>
    </submittedName>
</protein>
<accession>A0A1Y1V8I0</accession>
<evidence type="ECO:0000313" key="2">
    <source>
        <dbReference type="EMBL" id="ORX49013.1"/>
    </source>
</evidence>
<reference evidence="2 3" key="1">
    <citation type="submission" date="2016-08" db="EMBL/GenBank/DDBJ databases">
        <title>Genomes of anaerobic fungi encode conserved fungal cellulosomes for biomass hydrolysis.</title>
        <authorList>
            <consortium name="DOE Joint Genome Institute"/>
            <person name="Haitjema C.H."/>
            <person name="Gilmore S.P."/>
            <person name="Henske J.K."/>
            <person name="Solomon K.V."/>
            <person name="De Groot R."/>
            <person name="Kuo A."/>
            <person name="Mondo S.J."/>
            <person name="Salamov A.A."/>
            <person name="Labutti K."/>
            <person name="Zhao Z."/>
            <person name="Chiniquy J."/>
            <person name="Barry K."/>
            <person name="Brewer H.M."/>
            <person name="Purvine S.O."/>
            <person name="Wright A.T."/>
            <person name="Boxma B."/>
            <person name="Van Alen T."/>
            <person name="Hackstein J.H."/>
            <person name="Baker S.E."/>
            <person name="Grigoriev I.V."/>
            <person name="O'Malley M.A."/>
        </authorList>
    </citation>
    <scope>NUCLEOTIDE SEQUENCE [LARGE SCALE GENOMIC DNA]</scope>
    <source>
        <strain evidence="3">finn</strain>
    </source>
</reference>
<name>A0A1Y1V8I0_9FUNG</name>
<dbReference type="EMBL" id="MCFH01000025">
    <property type="protein sequence ID" value="ORX49013.1"/>
    <property type="molecule type" value="Genomic_DNA"/>
</dbReference>